<evidence type="ECO:0000256" key="11">
    <source>
        <dbReference type="RuleBase" id="RU000512"/>
    </source>
</evidence>
<feature type="domain" description="Orotidine 5'-phosphate decarboxylase" evidence="12">
    <location>
        <begin position="6"/>
        <end position="226"/>
    </location>
</feature>
<evidence type="ECO:0000256" key="5">
    <source>
        <dbReference type="ARBA" id="ARBA00022793"/>
    </source>
</evidence>
<keyword evidence="7 11" id="KW-0456">Lyase</keyword>
<evidence type="ECO:0000256" key="9">
    <source>
        <dbReference type="PIRSR" id="PIRSR614732-1"/>
    </source>
</evidence>
<feature type="binding site" evidence="10">
    <location>
        <position position="119"/>
    </location>
    <ligand>
        <name>substrate</name>
    </ligand>
</feature>
<evidence type="ECO:0000256" key="4">
    <source>
        <dbReference type="ARBA" id="ARBA00021923"/>
    </source>
</evidence>
<feature type="active site" description="For OMPdecase activity" evidence="9">
    <location>
        <position position="66"/>
    </location>
</feature>
<evidence type="ECO:0000259" key="12">
    <source>
        <dbReference type="SMART" id="SM00934"/>
    </source>
</evidence>
<protein>
    <recommendedName>
        <fullName evidence="4 11">Orotidine 5'-phosphate decarboxylase</fullName>
        <ecNumber evidence="3 11">4.1.1.23</ecNumber>
    </recommendedName>
</protein>
<dbReference type="InterPro" id="IPR018089">
    <property type="entry name" value="OMPdecase_AS"/>
</dbReference>
<dbReference type="PANTHER" id="PTHR32119:SF2">
    <property type="entry name" value="OROTIDINE 5'-PHOSPHATE DECARBOXYLASE"/>
    <property type="match status" value="1"/>
</dbReference>
<evidence type="ECO:0000256" key="8">
    <source>
        <dbReference type="ARBA" id="ARBA00049157"/>
    </source>
</evidence>
<feature type="binding site" evidence="10">
    <location>
        <position position="180"/>
    </location>
    <ligand>
        <name>substrate</name>
    </ligand>
</feature>
<feature type="binding site" evidence="10">
    <location>
        <position position="210"/>
    </location>
    <ligand>
        <name>substrate</name>
    </ligand>
</feature>
<feature type="active site" description="For OMPdecase activity" evidence="9">
    <location>
        <position position="61"/>
    </location>
</feature>
<evidence type="ECO:0000256" key="6">
    <source>
        <dbReference type="ARBA" id="ARBA00022975"/>
    </source>
</evidence>
<dbReference type="EC" id="4.1.1.23" evidence="3 11"/>
<dbReference type="GO" id="GO:0006207">
    <property type="term" value="P:'de novo' pyrimidine nucleobase biosynthetic process"/>
    <property type="evidence" value="ECO:0007669"/>
    <property type="project" value="InterPro"/>
</dbReference>
<dbReference type="PROSITE" id="PS00156">
    <property type="entry name" value="OMPDECASE"/>
    <property type="match status" value="1"/>
</dbReference>
<gene>
    <name evidence="13" type="primary">pyrF</name>
    <name evidence="13" type="ORF">TMPK1_22150</name>
</gene>
<dbReference type="Pfam" id="PF00215">
    <property type="entry name" value="OMPdecase"/>
    <property type="match status" value="1"/>
</dbReference>
<evidence type="ECO:0000256" key="7">
    <source>
        <dbReference type="ARBA" id="ARBA00023239"/>
    </source>
</evidence>
<evidence type="ECO:0000313" key="14">
    <source>
        <dbReference type="Proteomes" id="UP000681075"/>
    </source>
</evidence>
<dbReference type="AlphaFoldDB" id="A0A8S8X831"/>
<comment type="similarity">
    <text evidence="11">Belongs to the OMP decarboxylase family.</text>
</comment>
<dbReference type="NCBIfam" id="TIGR01740">
    <property type="entry name" value="pyrF"/>
    <property type="match status" value="1"/>
</dbReference>
<feature type="binding site" evidence="10">
    <location>
        <position position="34"/>
    </location>
    <ligand>
        <name>substrate</name>
    </ligand>
</feature>
<dbReference type="RefSeq" id="WP_420243091.1">
    <property type="nucleotide sequence ID" value="NZ_BOPV01000001.1"/>
</dbReference>
<comment type="caution">
    <text evidence="13">The sequence shown here is derived from an EMBL/GenBank/DDBJ whole genome shotgun (WGS) entry which is preliminary data.</text>
</comment>
<organism evidence="13 14">
    <name type="scientific">Roseiterribacter gracilis</name>
    <dbReference type="NCBI Taxonomy" id="2812848"/>
    <lineage>
        <taxon>Bacteria</taxon>
        <taxon>Pseudomonadati</taxon>
        <taxon>Pseudomonadota</taxon>
        <taxon>Alphaproteobacteria</taxon>
        <taxon>Rhodospirillales</taxon>
        <taxon>Roseiterribacteraceae</taxon>
        <taxon>Roseiterribacter</taxon>
    </lineage>
</organism>
<dbReference type="InterPro" id="IPR011060">
    <property type="entry name" value="RibuloseP-bd_barrel"/>
</dbReference>
<dbReference type="SMART" id="SM00934">
    <property type="entry name" value="OMPdecase"/>
    <property type="match status" value="1"/>
</dbReference>
<evidence type="ECO:0000256" key="10">
    <source>
        <dbReference type="PIRSR" id="PIRSR614732-2"/>
    </source>
</evidence>
<dbReference type="NCBIfam" id="NF001273">
    <property type="entry name" value="PRK00230.1"/>
    <property type="match status" value="1"/>
</dbReference>
<keyword evidence="5 11" id="KW-0210">Decarboxylase</keyword>
<proteinExistence type="inferred from homology"/>
<dbReference type="InterPro" id="IPR014732">
    <property type="entry name" value="OMPdecase"/>
</dbReference>
<evidence type="ECO:0000256" key="2">
    <source>
        <dbReference type="ARBA" id="ARBA00004861"/>
    </source>
</evidence>
<sequence length="232" mass="23753">MTALPKVFAAIDVRDLDRATELAAQLAAAGVGLKFGLEFFVAHGAAGVERARPAGAPLFLDLKLHDIPATVEGAVASAIETLEPDFLTVHSSGGPAMLTAAMKAARGSRTKILGVTVLTSLDDSDLDAVGQKAPVLDQVVRLARTGLHAELDGFICAPTDAATLRATIGRAPILMVPGIRPAWAADAGDQKRVLTPAQAIALGADHLVIGRPLTQAADPAAAARKVLAELAA</sequence>
<name>A0A8S8X831_9PROT</name>
<dbReference type="EMBL" id="BOPV01000001">
    <property type="protein sequence ID" value="GIL39978.1"/>
    <property type="molecule type" value="Genomic_DNA"/>
</dbReference>
<comment type="pathway">
    <text evidence="2 11">Pyrimidine metabolism; UMP biosynthesis via de novo pathway; UMP from orotate: step 2/2.</text>
</comment>
<dbReference type="GO" id="GO:0004590">
    <property type="term" value="F:orotidine-5'-phosphate decarboxylase activity"/>
    <property type="evidence" value="ECO:0007669"/>
    <property type="project" value="UniProtKB-EC"/>
</dbReference>
<keyword evidence="6 11" id="KW-0665">Pyrimidine biosynthesis</keyword>
<dbReference type="CDD" id="cd04725">
    <property type="entry name" value="OMP_decarboxylase_like"/>
    <property type="match status" value="1"/>
</dbReference>
<dbReference type="GO" id="GO:0005829">
    <property type="term" value="C:cytosol"/>
    <property type="evidence" value="ECO:0007669"/>
    <property type="project" value="TreeGrafter"/>
</dbReference>
<dbReference type="Proteomes" id="UP000681075">
    <property type="component" value="Unassembled WGS sequence"/>
</dbReference>
<feature type="binding site" evidence="10">
    <location>
        <position position="190"/>
    </location>
    <ligand>
        <name>substrate</name>
    </ligand>
</feature>
<accession>A0A8S8X831</accession>
<dbReference type="GO" id="GO:0044205">
    <property type="term" value="P:'de novo' UMP biosynthetic process"/>
    <property type="evidence" value="ECO:0007669"/>
    <property type="project" value="InterPro"/>
</dbReference>
<evidence type="ECO:0000313" key="13">
    <source>
        <dbReference type="EMBL" id="GIL39978.1"/>
    </source>
</evidence>
<evidence type="ECO:0000256" key="1">
    <source>
        <dbReference type="ARBA" id="ARBA00002356"/>
    </source>
</evidence>
<feature type="binding site" evidence="10">
    <location>
        <position position="12"/>
    </location>
    <ligand>
        <name>substrate</name>
    </ligand>
</feature>
<dbReference type="SUPFAM" id="SSF51366">
    <property type="entry name" value="Ribulose-phoshate binding barrel"/>
    <property type="match status" value="1"/>
</dbReference>
<dbReference type="PANTHER" id="PTHR32119">
    <property type="entry name" value="OROTIDINE 5'-PHOSPHATE DECARBOXYLASE"/>
    <property type="match status" value="1"/>
</dbReference>
<feature type="binding site" evidence="10">
    <location>
        <position position="211"/>
    </location>
    <ligand>
        <name>substrate</name>
    </ligand>
</feature>
<comment type="catalytic activity">
    <reaction evidence="8 11">
        <text>orotidine 5'-phosphate + H(+) = UMP + CO2</text>
        <dbReference type="Rhea" id="RHEA:11596"/>
        <dbReference type="ChEBI" id="CHEBI:15378"/>
        <dbReference type="ChEBI" id="CHEBI:16526"/>
        <dbReference type="ChEBI" id="CHEBI:57538"/>
        <dbReference type="ChEBI" id="CHEBI:57865"/>
        <dbReference type="EC" id="4.1.1.23"/>
    </reaction>
</comment>
<dbReference type="InterPro" id="IPR001754">
    <property type="entry name" value="OMPdeCOase_dom"/>
</dbReference>
<comment type="function">
    <text evidence="1">Catalyzes the decarboxylation of orotidine 5'-monophosphate (OMP) to uridine 5'-monophosphate (UMP).</text>
</comment>
<reference evidence="13" key="1">
    <citation type="submission" date="2021-02" db="EMBL/GenBank/DDBJ databases">
        <title>Genome sequence of Rhodospirillales sp. strain TMPK1 isolated from soil.</title>
        <authorList>
            <person name="Nakai R."/>
            <person name="Kusada H."/>
            <person name="Tamaki H."/>
        </authorList>
    </citation>
    <scope>NUCLEOTIDE SEQUENCE</scope>
    <source>
        <strain evidence="13">TMPK1</strain>
    </source>
</reference>
<dbReference type="InterPro" id="IPR013785">
    <property type="entry name" value="Aldolase_TIM"/>
</dbReference>
<feature type="active site" description="For OMPdecase activity" evidence="9">
    <location>
        <position position="63"/>
    </location>
</feature>
<dbReference type="Gene3D" id="3.20.20.70">
    <property type="entry name" value="Aldolase class I"/>
    <property type="match status" value="1"/>
</dbReference>
<evidence type="ECO:0000256" key="3">
    <source>
        <dbReference type="ARBA" id="ARBA00012321"/>
    </source>
</evidence>
<keyword evidence="14" id="KW-1185">Reference proteome</keyword>